<dbReference type="Gene3D" id="3.30.160.660">
    <property type="match status" value="1"/>
</dbReference>
<dbReference type="AlphaFoldDB" id="A0A1H0FHU6"/>
<feature type="domain" description="YcaO" evidence="2">
    <location>
        <begin position="75"/>
        <end position="427"/>
    </location>
</feature>
<feature type="repeat" description="TPR" evidence="1">
    <location>
        <begin position="529"/>
        <end position="562"/>
    </location>
</feature>
<dbReference type="PANTHER" id="PTHR37809">
    <property type="entry name" value="RIBOSOMAL PROTEIN S12 METHYLTHIOTRANSFERASE ACCESSORY FACTOR YCAO"/>
    <property type="match status" value="1"/>
</dbReference>
<reference evidence="3 4" key="1">
    <citation type="submission" date="2016-10" db="EMBL/GenBank/DDBJ databases">
        <authorList>
            <person name="de Groot N.N."/>
        </authorList>
    </citation>
    <scope>NUCLEOTIDE SEQUENCE [LARGE SCALE GENOMIC DNA]</scope>
    <source>
        <strain evidence="3 4">DSM 15269</strain>
    </source>
</reference>
<keyword evidence="3" id="KW-0808">Transferase</keyword>
<keyword evidence="1" id="KW-0802">TPR repeat</keyword>
<dbReference type="Gene3D" id="1.25.40.10">
    <property type="entry name" value="Tetratricopeptide repeat domain"/>
    <property type="match status" value="1"/>
</dbReference>
<protein>
    <submittedName>
        <fullName evidence="3">Ribosomal protein S12 methylthiotransferase accessory factor</fullName>
    </submittedName>
</protein>
<dbReference type="SMART" id="SM00028">
    <property type="entry name" value="TPR"/>
    <property type="match status" value="3"/>
</dbReference>
<name>A0A1H0FHU6_9BACT</name>
<evidence type="ECO:0000313" key="3">
    <source>
        <dbReference type="EMBL" id="SDN94358.1"/>
    </source>
</evidence>
<dbReference type="PANTHER" id="PTHR37809:SF1">
    <property type="entry name" value="RIBOSOMAL PROTEIN S12 METHYLTHIOTRANSFERASE ACCESSORY FACTOR YCAO"/>
    <property type="match status" value="1"/>
</dbReference>
<dbReference type="STRING" id="206665.SAMN04488516_11256"/>
<gene>
    <name evidence="3" type="ORF">SAMN04488516_11256</name>
</gene>
<organism evidence="3 4">
    <name type="scientific">Desulfonauticus submarinus</name>
    <dbReference type="NCBI Taxonomy" id="206665"/>
    <lineage>
        <taxon>Bacteria</taxon>
        <taxon>Pseudomonadati</taxon>
        <taxon>Thermodesulfobacteriota</taxon>
        <taxon>Desulfovibrionia</taxon>
        <taxon>Desulfovibrionales</taxon>
        <taxon>Desulfonauticaceae</taxon>
        <taxon>Desulfonauticus</taxon>
    </lineage>
</organism>
<dbReference type="Pfam" id="PF13181">
    <property type="entry name" value="TPR_8"/>
    <property type="match status" value="2"/>
</dbReference>
<dbReference type="Proteomes" id="UP000199602">
    <property type="component" value="Unassembled WGS sequence"/>
</dbReference>
<dbReference type="GO" id="GO:0016740">
    <property type="term" value="F:transferase activity"/>
    <property type="evidence" value="ECO:0007669"/>
    <property type="project" value="UniProtKB-KW"/>
</dbReference>
<dbReference type="Pfam" id="PF02624">
    <property type="entry name" value="YcaO"/>
    <property type="match status" value="1"/>
</dbReference>
<dbReference type="Pfam" id="PF00515">
    <property type="entry name" value="TPR_1"/>
    <property type="match status" value="1"/>
</dbReference>
<dbReference type="PROSITE" id="PS51664">
    <property type="entry name" value="YCAO"/>
    <property type="match status" value="1"/>
</dbReference>
<sequence>MFKLKACPKKYTKDLDKAFSPEHTVKKVESALKKFGQEILFELKRIDIGRLGIPVYMSICGPKAKKIMPSRKQMGKGSSPEQAKASALMELVERFSFFNFVQEKENFFHLTYSEAKNKFGEKVIPIKELLKSVQDNLSPSKAIEILDLIKWDFTLALKITTEEETYLPFNWFKLLNEYNGSSAGNTFEESILQGACELIERHVCALIEGQKQICPTIDPTTFTDQTLVDLWNKFTRQGIKVWLKDFSYGFPVPTIAALAYDPSTFPYKSEIVFTAGTATSPAKAAIRALTEVAQLGGDFSTNSTYEPSGLAKYTSLKEVDWVMQGEFISLNCLPNLEADDIYNELKSLASALKQMDYTLYAISTMHPNLNIPTNYNIIPGFAFRERTSQASLGLFVGRLIAENEPPEAAWEKLNILEKYYPNAHFIPFFKGLTLLKLSEIEQASKFFQKASKIQPQPEEQALSLFYWAYSLSLEEKWSEIPPILTQAISLVPDVKEYHNLIGVAYFKQKDYSKALTYFEQALSLDSGSAIDLANIGICYKHLGDQESAKFFLKKALELEPHLDFAQKELNTM</sequence>
<dbReference type="EMBL" id="FNIN01000012">
    <property type="protein sequence ID" value="SDN94358.1"/>
    <property type="molecule type" value="Genomic_DNA"/>
</dbReference>
<dbReference type="InterPro" id="IPR011990">
    <property type="entry name" value="TPR-like_helical_dom_sf"/>
</dbReference>
<accession>A0A1H0FHU6</accession>
<keyword evidence="3" id="KW-0689">Ribosomal protein</keyword>
<dbReference type="RefSeq" id="WP_092066140.1">
    <property type="nucleotide sequence ID" value="NZ_FNIN01000012.1"/>
</dbReference>
<evidence type="ECO:0000313" key="4">
    <source>
        <dbReference type="Proteomes" id="UP000199602"/>
    </source>
</evidence>
<proteinExistence type="predicted"/>
<dbReference type="InterPro" id="IPR003776">
    <property type="entry name" value="YcaO-like_dom"/>
</dbReference>
<dbReference type="OrthoDB" id="5380721at2"/>
<dbReference type="PROSITE" id="PS50005">
    <property type="entry name" value="TPR"/>
    <property type="match status" value="2"/>
</dbReference>
<evidence type="ECO:0000256" key="1">
    <source>
        <dbReference type="PROSITE-ProRule" id="PRU00339"/>
    </source>
</evidence>
<dbReference type="NCBIfam" id="TIGR00702">
    <property type="entry name" value="YcaO-type kinase domain"/>
    <property type="match status" value="1"/>
</dbReference>
<evidence type="ECO:0000259" key="2">
    <source>
        <dbReference type="PROSITE" id="PS51664"/>
    </source>
</evidence>
<dbReference type="Gene3D" id="3.30.1330.230">
    <property type="match status" value="1"/>
</dbReference>
<dbReference type="GO" id="GO:0005840">
    <property type="term" value="C:ribosome"/>
    <property type="evidence" value="ECO:0007669"/>
    <property type="project" value="UniProtKB-KW"/>
</dbReference>
<dbReference type="Gene3D" id="3.30.40.250">
    <property type="match status" value="1"/>
</dbReference>
<dbReference type="SUPFAM" id="SSF48452">
    <property type="entry name" value="TPR-like"/>
    <property type="match status" value="1"/>
</dbReference>
<dbReference type="InterPro" id="IPR019734">
    <property type="entry name" value="TPR_rpt"/>
</dbReference>
<keyword evidence="4" id="KW-1185">Reference proteome</keyword>
<feature type="repeat" description="TPR" evidence="1">
    <location>
        <begin position="495"/>
        <end position="528"/>
    </location>
</feature>
<keyword evidence="3" id="KW-0687">Ribonucleoprotein</keyword>